<gene>
    <name evidence="2" type="ORF">L602_002100000740</name>
</gene>
<feature type="transmembrane region" description="Helical" evidence="1">
    <location>
        <begin position="410"/>
        <end position="432"/>
    </location>
</feature>
<proteinExistence type="predicted"/>
<dbReference type="Proteomes" id="UP000318141">
    <property type="component" value="Unassembled WGS sequence"/>
</dbReference>
<keyword evidence="3" id="KW-1185">Reference proteome</keyword>
<evidence type="ECO:0000256" key="1">
    <source>
        <dbReference type="SAM" id="Phobius"/>
    </source>
</evidence>
<organism evidence="2 3">
    <name type="scientific">Cupriavidus gilardii J11</name>
    <dbReference type="NCBI Taxonomy" id="936133"/>
    <lineage>
        <taxon>Bacteria</taxon>
        <taxon>Pseudomonadati</taxon>
        <taxon>Pseudomonadota</taxon>
        <taxon>Betaproteobacteria</taxon>
        <taxon>Burkholderiales</taxon>
        <taxon>Burkholderiaceae</taxon>
        <taxon>Cupriavidus</taxon>
    </lineage>
</organism>
<feature type="transmembrane region" description="Helical" evidence="1">
    <location>
        <begin position="379"/>
        <end position="404"/>
    </location>
</feature>
<keyword evidence="1" id="KW-1133">Transmembrane helix</keyword>
<evidence type="ECO:0000313" key="2">
    <source>
        <dbReference type="EMBL" id="TWG86285.1"/>
    </source>
</evidence>
<comment type="caution">
    <text evidence="2">The sequence shown here is derived from an EMBL/GenBank/DDBJ whole genome shotgun (WGS) entry which is preliminary data.</text>
</comment>
<name>A0A562BLX8_9BURK</name>
<sequence>MPTHVARNWLIGQPARAGVGGRSDAGSSYPTIVIEAPSSGSVAARLGQFLRSLPARNRSLRVHAFAPSLVSSALQESQPLFESGGLDDAIADGAGLVLPAAGAVVAAGSFGFALKDKWDAMREASSSRAAQEEAIAVLAGCGPGAHDAAAKAALKRQCTAIGGVRDGSVRLPLYLAAHRAPLPSVSGSTPHAGAAADPAVAAVAQRRLEDELGRIDARRDRQIAAHCVDYLHHIEAANHNTRAAQSWLGSVLTCVRDVGIDVPSVGYDALSLLDSAGQGPLDLLLGAADAPSFGLGGAAGAMQVACGAFELRQARRQRRRLRELGMLVRYNGSRIASDGKRRQRIATPLARRIGALFERARRTAMARAWRRCGLAWLRIGYGLLSIAASAAGAGMLLFFGAAMVAGTGGLALLAVSAVIGFSWVGVTGYKMVSRACGDSMRRDERQAVARALEQAAGLGLAAPLLAQCTLAQLEALPRHCPALQENRYLLSALLARRLIIDRRDRHRGKHERIETATLLQSLGMPRIWTTMLKRAPFDVVHRHIDAYLNDDMAVLALARGELAGMGTPPPQGG</sequence>
<accession>A0A562BLX8</accession>
<reference evidence="2 3" key="1">
    <citation type="submission" date="2019-07" db="EMBL/GenBank/DDBJ databases">
        <title>Genome sequencing of lignin-degrading bacterial isolates.</title>
        <authorList>
            <person name="Gladden J."/>
        </authorList>
    </citation>
    <scope>NUCLEOTIDE SEQUENCE [LARGE SCALE GENOMIC DNA]</scope>
    <source>
        <strain evidence="2 3">J11</strain>
    </source>
</reference>
<keyword evidence="1" id="KW-0472">Membrane</keyword>
<dbReference type="OrthoDB" id="9952111at2"/>
<protein>
    <submittedName>
        <fullName evidence="2">Uncharacterized protein</fullName>
    </submittedName>
</protein>
<dbReference type="EMBL" id="VLJN01000014">
    <property type="protein sequence ID" value="TWG86285.1"/>
    <property type="molecule type" value="Genomic_DNA"/>
</dbReference>
<keyword evidence="1" id="KW-0812">Transmembrane</keyword>
<dbReference type="AlphaFoldDB" id="A0A562BLX8"/>
<evidence type="ECO:0000313" key="3">
    <source>
        <dbReference type="Proteomes" id="UP000318141"/>
    </source>
</evidence>